<dbReference type="InterPro" id="IPR021255">
    <property type="entry name" value="DUF2807"/>
</dbReference>
<feature type="domain" description="Putative auto-transporter adhesin head GIN" evidence="2">
    <location>
        <begin position="171"/>
        <end position="244"/>
    </location>
</feature>
<organism evidence="3 4">
    <name type="scientific">Kaistella flava</name>
    <name type="common">ex Peng et al. 2021</name>
    <dbReference type="NCBI Taxonomy" id="2038776"/>
    <lineage>
        <taxon>Bacteria</taxon>
        <taxon>Pseudomonadati</taxon>
        <taxon>Bacteroidota</taxon>
        <taxon>Flavobacteriia</taxon>
        <taxon>Flavobacteriales</taxon>
        <taxon>Weeksellaceae</taxon>
        <taxon>Chryseobacterium group</taxon>
        <taxon>Kaistella</taxon>
    </lineage>
</organism>
<dbReference type="Gene3D" id="2.160.20.120">
    <property type="match status" value="1"/>
</dbReference>
<dbReference type="PROSITE" id="PS51257">
    <property type="entry name" value="PROKAR_LIPOPROTEIN"/>
    <property type="match status" value="1"/>
</dbReference>
<feature type="domain" description="Putative auto-transporter adhesin head GIN" evidence="2">
    <location>
        <begin position="47"/>
        <end position="164"/>
    </location>
</feature>
<dbReference type="AlphaFoldDB" id="A0A7M2YDU2"/>
<dbReference type="Proteomes" id="UP000594195">
    <property type="component" value="Chromosome"/>
</dbReference>
<gene>
    <name evidence="3" type="ORF">Q73A0000_14875</name>
</gene>
<evidence type="ECO:0000256" key="1">
    <source>
        <dbReference type="SAM" id="SignalP"/>
    </source>
</evidence>
<dbReference type="Pfam" id="PF10988">
    <property type="entry name" value="DUF2807"/>
    <property type="match status" value="2"/>
</dbReference>
<keyword evidence="1" id="KW-0732">Signal</keyword>
<dbReference type="EMBL" id="CP040442">
    <property type="protein sequence ID" value="QOW11563.1"/>
    <property type="molecule type" value="Genomic_DNA"/>
</dbReference>
<feature type="signal peptide" evidence="1">
    <location>
        <begin position="1"/>
        <end position="22"/>
    </location>
</feature>
<protein>
    <submittedName>
        <fullName evidence="3">DUF2807 domain-containing protein</fullName>
    </submittedName>
</protein>
<keyword evidence="4" id="KW-1185">Reference proteome</keyword>
<evidence type="ECO:0000259" key="2">
    <source>
        <dbReference type="Pfam" id="PF10988"/>
    </source>
</evidence>
<feature type="chain" id="PRO_5032354766" evidence="1">
    <location>
        <begin position="23"/>
        <end position="265"/>
    </location>
</feature>
<name>A0A7M2YDU2_9FLAO</name>
<accession>A0A7M2YDU2</accession>
<reference evidence="3 4" key="1">
    <citation type="submission" date="2019-05" db="EMBL/GenBank/DDBJ databases">
        <title>Chryseobacterium sp. isolated from King George Island, maritime Antarctica.</title>
        <authorList>
            <person name="Peng X."/>
        </authorList>
    </citation>
    <scope>NUCLEOTIDE SEQUENCE [LARGE SCALE GENOMIC DNA]</scope>
    <source>
        <strain evidence="3 4">7-3A</strain>
    </source>
</reference>
<proteinExistence type="predicted"/>
<sequence length="265" mass="27688">MKTLYISAFAAALFLTSCNATTDNGFSFNIMPKEGNGALTDREYKMNFDEIRVAQSINAEVVKANEEKVVITAPSDIIDDVLVENSGGKLYIHFKSGLNISSRNVSAKIFAKDFSAIKASSSATITIKDKFTQDKTDIEVSSSGTIKGNLEANDLSIDVSSSGTYLGTVWAINLESKVSSSGDIIISGKTKNANLRASSSGTLNAQKVIAENATVEASSSGDVSLSVSNQLNASASSSAGIAITKTGNLNIVSKKESSGGSISIQ</sequence>
<evidence type="ECO:0000313" key="3">
    <source>
        <dbReference type="EMBL" id="QOW11563.1"/>
    </source>
</evidence>
<evidence type="ECO:0000313" key="4">
    <source>
        <dbReference type="Proteomes" id="UP000594195"/>
    </source>
</evidence>
<dbReference type="RefSeq" id="WP_193811735.1">
    <property type="nucleotide sequence ID" value="NZ_CP040442.1"/>
</dbReference>
<dbReference type="KEGG" id="kfa:Q73A0000_14875"/>